<organism evidence="6 7">
    <name type="scientific">Actinophytocola xanthii</name>
    <dbReference type="NCBI Taxonomy" id="1912961"/>
    <lineage>
        <taxon>Bacteria</taxon>
        <taxon>Bacillati</taxon>
        <taxon>Actinomycetota</taxon>
        <taxon>Actinomycetes</taxon>
        <taxon>Pseudonocardiales</taxon>
        <taxon>Pseudonocardiaceae</taxon>
    </lineage>
</organism>
<evidence type="ECO:0000313" key="7">
    <source>
        <dbReference type="Proteomes" id="UP000185596"/>
    </source>
</evidence>
<keyword evidence="7" id="KW-1185">Reference proteome</keyword>
<name>A0A1Q8CUZ5_9PSEU</name>
<evidence type="ECO:0000259" key="5">
    <source>
        <dbReference type="Pfam" id="PF01494"/>
    </source>
</evidence>
<dbReference type="Proteomes" id="UP000185596">
    <property type="component" value="Unassembled WGS sequence"/>
</dbReference>
<dbReference type="Pfam" id="PF01494">
    <property type="entry name" value="FAD_binding_3"/>
    <property type="match status" value="1"/>
</dbReference>
<dbReference type="InterPro" id="IPR002938">
    <property type="entry name" value="FAD-bd"/>
</dbReference>
<proteinExistence type="predicted"/>
<evidence type="ECO:0000256" key="3">
    <source>
        <dbReference type="ARBA" id="ARBA00023002"/>
    </source>
</evidence>
<dbReference type="PANTHER" id="PTHR47178:SF5">
    <property type="entry name" value="FAD-BINDING DOMAIN-CONTAINING PROTEIN"/>
    <property type="match status" value="1"/>
</dbReference>
<reference evidence="6 7" key="1">
    <citation type="submission" date="2016-12" db="EMBL/GenBank/DDBJ databases">
        <title>The draft genome sequence of Actinophytocola sp. 11-183.</title>
        <authorList>
            <person name="Wang W."/>
            <person name="Yuan L."/>
        </authorList>
    </citation>
    <scope>NUCLEOTIDE SEQUENCE [LARGE SCALE GENOMIC DNA]</scope>
    <source>
        <strain evidence="6 7">11-183</strain>
    </source>
</reference>
<dbReference type="PRINTS" id="PR00420">
    <property type="entry name" value="RNGMNOXGNASE"/>
</dbReference>
<dbReference type="Gene3D" id="3.50.50.60">
    <property type="entry name" value="FAD/NAD(P)-binding domain"/>
    <property type="match status" value="1"/>
</dbReference>
<protein>
    <recommendedName>
        <fullName evidence="5">FAD-binding domain-containing protein</fullName>
    </recommendedName>
</protein>
<dbReference type="SUPFAM" id="SSF51905">
    <property type="entry name" value="FAD/NAD(P)-binding domain"/>
    <property type="match status" value="1"/>
</dbReference>
<accession>A0A1Q8CUZ5</accession>
<evidence type="ECO:0000256" key="1">
    <source>
        <dbReference type="ARBA" id="ARBA00022630"/>
    </source>
</evidence>
<dbReference type="STRING" id="1912961.BU204_07535"/>
<dbReference type="InterPro" id="IPR036188">
    <property type="entry name" value="FAD/NAD-bd_sf"/>
</dbReference>
<feature type="domain" description="FAD-binding" evidence="5">
    <location>
        <begin position="300"/>
        <end position="359"/>
    </location>
</feature>
<dbReference type="EMBL" id="MSIE01000009">
    <property type="protein sequence ID" value="OLF18181.1"/>
    <property type="molecule type" value="Genomic_DNA"/>
</dbReference>
<dbReference type="GO" id="GO:0071949">
    <property type="term" value="F:FAD binding"/>
    <property type="evidence" value="ECO:0007669"/>
    <property type="project" value="InterPro"/>
</dbReference>
<evidence type="ECO:0000256" key="4">
    <source>
        <dbReference type="ARBA" id="ARBA00023033"/>
    </source>
</evidence>
<dbReference type="PANTHER" id="PTHR47178">
    <property type="entry name" value="MONOOXYGENASE, FAD-BINDING"/>
    <property type="match status" value="1"/>
</dbReference>
<sequence length="402" mass="42902">MRMIVIGGGVGGLVLGRALRDAGAEVLVADRDSRAEDTGGYRLHLDATACEILARRLPPAVYQALLASSAGPGSFQRFTFLDHRLRPLLRIPRPGDGDNLLISRIALRTLLCHGLDDVVAFGREFTHHTVHDGVVTAHFADGTTETGDVLVGADGARSRTASVLAGRPTARRLRANGLAGRTPIGGDTVVPPELRVGPAFVFGPGGTIVFLSAHDPATASVDAAACREVPPVVDRPFLLWGITTVRDLPLDARPDVHHELARYLLRDWSPVLRDLVAAADPASVTAFPYYAADPETDLVPWPAGPVTALGDAVHAMPPTGGRGAITALRDADLLAEELTRALRGETTVPLAVHAYQQRMPEYAVDAVRESLQPLRWQLRLRNPAVFQLGRLALSAGSAVRRA</sequence>
<keyword evidence="3" id="KW-0560">Oxidoreductase</keyword>
<keyword evidence="1" id="KW-0285">Flavoprotein</keyword>
<evidence type="ECO:0000313" key="6">
    <source>
        <dbReference type="EMBL" id="OLF18181.1"/>
    </source>
</evidence>
<comment type="caution">
    <text evidence="6">The sequence shown here is derived from an EMBL/GenBank/DDBJ whole genome shotgun (WGS) entry which is preliminary data.</text>
</comment>
<dbReference type="GO" id="GO:0004497">
    <property type="term" value="F:monooxygenase activity"/>
    <property type="evidence" value="ECO:0007669"/>
    <property type="project" value="UniProtKB-KW"/>
</dbReference>
<gene>
    <name evidence="6" type="ORF">BU204_07535</name>
</gene>
<keyword evidence="2" id="KW-0274">FAD</keyword>
<keyword evidence="4" id="KW-0503">Monooxygenase</keyword>
<evidence type="ECO:0000256" key="2">
    <source>
        <dbReference type="ARBA" id="ARBA00022827"/>
    </source>
</evidence>
<dbReference type="AlphaFoldDB" id="A0A1Q8CUZ5"/>